<dbReference type="Proteomes" id="UP000324222">
    <property type="component" value="Unassembled WGS sequence"/>
</dbReference>
<feature type="transmembrane region" description="Helical" evidence="2">
    <location>
        <begin position="91"/>
        <end position="111"/>
    </location>
</feature>
<organism evidence="3 4">
    <name type="scientific">Portunus trituberculatus</name>
    <name type="common">Swimming crab</name>
    <name type="synonym">Neptunus trituberculatus</name>
    <dbReference type="NCBI Taxonomy" id="210409"/>
    <lineage>
        <taxon>Eukaryota</taxon>
        <taxon>Metazoa</taxon>
        <taxon>Ecdysozoa</taxon>
        <taxon>Arthropoda</taxon>
        <taxon>Crustacea</taxon>
        <taxon>Multicrustacea</taxon>
        <taxon>Malacostraca</taxon>
        <taxon>Eumalacostraca</taxon>
        <taxon>Eucarida</taxon>
        <taxon>Decapoda</taxon>
        <taxon>Pleocyemata</taxon>
        <taxon>Brachyura</taxon>
        <taxon>Eubrachyura</taxon>
        <taxon>Portunoidea</taxon>
        <taxon>Portunidae</taxon>
        <taxon>Portuninae</taxon>
        <taxon>Portunus</taxon>
    </lineage>
</organism>
<comment type="caution">
    <text evidence="3">The sequence shown here is derived from an EMBL/GenBank/DDBJ whole genome shotgun (WGS) entry which is preliminary data.</text>
</comment>
<feature type="region of interest" description="Disordered" evidence="1">
    <location>
        <begin position="145"/>
        <end position="164"/>
    </location>
</feature>
<dbReference type="EMBL" id="VSRR010023551">
    <property type="protein sequence ID" value="MPC65582.1"/>
    <property type="molecule type" value="Genomic_DNA"/>
</dbReference>
<name>A0A5B7H3C8_PORTR</name>
<sequence>MTSLPSSSSFSSASLTNPPLTITFIDPSYFRSSLHLPTSSSSSSSFLLLFLLSERKVCGRRVRIGRDGLKRWSNDWLICILMNFADSHITLSLYILVITRTAMVYLPLLMLRREEIRAVEVGGSMIYGQRRERVRQVRRGQRWAGTLGRPGARGQVDKRVGGTQ</sequence>
<evidence type="ECO:0000256" key="2">
    <source>
        <dbReference type="SAM" id="Phobius"/>
    </source>
</evidence>
<protein>
    <submittedName>
        <fullName evidence="3">Uncharacterized protein</fullName>
    </submittedName>
</protein>
<gene>
    <name evidence="3" type="ORF">E2C01_059720</name>
</gene>
<evidence type="ECO:0000256" key="1">
    <source>
        <dbReference type="SAM" id="MobiDB-lite"/>
    </source>
</evidence>
<keyword evidence="4" id="KW-1185">Reference proteome</keyword>
<accession>A0A5B7H3C8</accession>
<keyword evidence="2" id="KW-0472">Membrane</keyword>
<feature type="compositionally biased region" description="Basic and acidic residues" evidence="1">
    <location>
        <begin position="155"/>
        <end position="164"/>
    </location>
</feature>
<evidence type="ECO:0000313" key="3">
    <source>
        <dbReference type="EMBL" id="MPC65582.1"/>
    </source>
</evidence>
<evidence type="ECO:0000313" key="4">
    <source>
        <dbReference type="Proteomes" id="UP000324222"/>
    </source>
</evidence>
<keyword evidence="2" id="KW-0812">Transmembrane</keyword>
<proteinExistence type="predicted"/>
<reference evidence="3 4" key="1">
    <citation type="submission" date="2019-05" db="EMBL/GenBank/DDBJ databases">
        <title>Another draft genome of Portunus trituberculatus and its Hox gene families provides insights of decapod evolution.</title>
        <authorList>
            <person name="Jeong J.-H."/>
            <person name="Song I."/>
            <person name="Kim S."/>
            <person name="Choi T."/>
            <person name="Kim D."/>
            <person name="Ryu S."/>
            <person name="Kim W."/>
        </authorList>
    </citation>
    <scope>NUCLEOTIDE SEQUENCE [LARGE SCALE GENOMIC DNA]</scope>
    <source>
        <tissue evidence="3">Muscle</tissue>
    </source>
</reference>
<dbReference type="AlphaFoldDB" id="A0A5B7H3C8"/>
<keyword evidence="2" id="KW-1133">Transmembrane helix</keyword>